<feature type="domain" description="HTH cro/C1-type" evidence="2">
    <location>
        <begin position="42"/>
        <end position="96"/>
    </location>
</feature>
<sequence>MVFSHISHNDASSWPKPIREPPVKKRQATIYEEDYQALISHLIAFRKAQGITQQDLAKRTGFLQHDISKVENCIRRLDILELRDWIKGLGIKEDILKTILTNIKL</sequence>
<feature type="region of interest" description="Disordered" evidence="1">
    <location>
        <begin position="1"/>
        <end position="20"/>
    </location>
</feature>
<dbReference type="GO" id="GO:0003677">
    <property type="term" value="F:DNA binding"/>
    <property type="evidence" value="ECO:0007669"/>
    <property type="project" value="InterPro"/>
</dbReference>
<evidence type="ECO:0000256" key="1">
    <source>
        <dbReference type="SAM" id="MobiDB-lite"/>
    </source>
</evidence>
<comment type="caution">
    <text evidence="3">The sequence shown here is derived from an EMBL/GenBank/DDBJ whole genome shotgun (WGS) entry which is preliminary data.</text>
</comment>
<dbReference type="PROSITE" id="PS50943">
    <property type="entry name" value="HTH_CROC1"/>
    <property type="match status" value="1"/>
</dbReference>
<protein>
    <submittedName>
        <fullName evidence="3">Helix-turn-helix transcriptional regulator</fullName>
    </submittedName>
</protein>
<gene>
    <name evidence="3" type="ORF">DI628_07715</name>
</gene>
<dbReference type="AlphaFoldDB" id="A0A6N4RCF1"/>
<dbReference type="InterPro" id="IPR001387">
    <property type="entry name" value="Cro/C1-type_HTH"/>
</dbReference>
<evidence type="ECO:0000313" key="4">
    <source>
        <dbReference type="Proteomes" id="UP000320948"/>
    </source>
</evidence>
<name>A0A6N4RCF1_BLAVI</name>
<proteinExistence type="predicted"/>
<organism evidence="3 4">
    <name type="scientific">Blastochloris viridis</name>
    <name type="common">Rhodopseudomonas viridis</name>
    <dbReference type="NCBI Taxonomy" id="1079"/>
    <lineage>
        <taxon>Bacteria</taxon>
        <taxon>Pseudomonadati</taxon>
        <taxon>Pseudomonadota</taxon>
        <taxon>Alphaproteobacteria</taxon>
        <taxon>Hyphomicrobiales</taxon>
        <taxon>Blastochloridaceae</taxon>
        <taxon>Blastochloris</taxon>
    </lineage>
</organism>
<accession>A0A6N4RCF1</accession>
<dbReference type="CDD" id="cd00093">
    <property type="entry name" value="HTH_XRE"/>
    <property type="match status" value="1"/>
</dbReference>
<reference evidence="3 4" key="1">
    <citation type="journal article" date="2017" name="Nat. Commun.">
        <title>In situ click chemistry generation of cyclooxygenase-2 inhibitors.</title>
        <authorList>
            <person name="Bhardwaj A."/>
            <person name="Kaur J."/>
            <person name="Wuest M."/>
            <person name="Wuest F."/>
        </authorList>
    </citation>
    <scope>NUCLEOTIDE SEQUENCE [LARGE SCALE GENOMIC DNA]</scope>
    <source>
        <strain evidence="3">S2_018_000_R2_106</strain>
    </source>
</reference>
<dbReference type="Pfam" id="PF01381">
    <property type="entry name" value="HTH_3"/>
    <property type="match status" value="1"/>
</dbReference>
<dbReference type="Gene3D" id="1.10.260.40">
    <property type="entry name" value="lambda repressor-like DNA-binding domains"/>
    <property type="match status" value="1"/>
</dbReference>
<dbReference type="EMBL" id="VAFM01000002">
    <property type="protein sequence ID" value="TKW60770.1"/>
    <property type="molecule type" value="Genomic_DNA"/>
</dbReference>
<evidence type="ECO:0000313" key="3">
    <source>
        <dbReference type="EMBL" id="TKW60770.1"/>
    </source>
</evidence>
<evidence type="ECO:0000259" key="2">
    <source>
        <dbReference type="PROSITE" id="PS50943"/>
    </source>
</evidence>
<dbReference type="Proteomes" id="UP000320948">
    <property type="component" value="Unassembled WGS sequence"/>
</dbReference>
<dbReference type="InterPro" id="IPR010982">
    <property type="entry name" value="Lambda_DNA-bd_dom_sf"/>
</dbReference>
<dbReference type="SUPFAM" id="SSF47413">
    <property type="entry name" value="lambda repressor-like DNA-binding domains"/>
    <property type="match status" value="1"/>
</dbReference>